<dbReference type="InterPro" id="IPR002227">
    <property type="entry name" value="Tyrosinase_Cu-bd"/>
</dbReference>
<dbReference type="InterPro" id="IPR057190">
    <property type="entry name" value="DUF7868"/>
</dbReference>
<dbReference type="PANTHER" id="PTHR11474:SF76">
    <property type="entry name" value="SHKT DOMAIN-CONTAINING PROTEIN"/>
    <property type="match status" value="1"/>
</dbReference>
<keyword evidence="1" id="KW-0479">Metal-binding</keyword>
<dbReference type="EMBL" id="JBHRSD010000002">
    <property type="protein sequence ID" value="MFC3031177.1"/>
    <property type="molecule type" value="Genomic_DNA"/>
</dbReference>
<evidence type="ECO:0000313" key="5">
    <source>
        <dbReference type="EMBL" id="MFC3031177.1"/>
    </source>
</evidence>
<evidence type="ECO:0000256" key="1">
    <source>
        <dbReference type="ARBA" id="ARBA00022723"/>
    </source>
</evidence>
<dbReference type="PRINTS" id="PR00092">
    <property type="entry name" value="TYROSINASE"/>
</dbReference>
<dbReference type="PROSITE" id="PS00497">
    <property type="entry name" value="TYROSINASE_1"/>
    <property type="match status" value="1"/>
</dbReference>
<keyword evidence="6" id="KW-1185">Reference proteome</keyword>
<dbReference type="Pfam" id="PF25271">
    <property type="entry name" value="DUF7868"/>
    <property type="match status" value="1"/>
</dbReference>
<evidence type="ECO:0000259" key="3">
    <source>
        <dbReference type="PROSITE" id="PS00497"/>
    </source>
</evidence>
<gene>
    <name evidence="5" type="ORF">ACFOEE_01385</name>
</gene>
<accession>A0ABV7CF08</accession>
<dbReference type="Gene3D" id="1.10.1280.10">
    <property type="entry name" value="Di-copper center containing domain from catechol oxidase"/>
    <property type="match status" value="1"/>
</dbReference>
<dbReference type="Proteomes" id="UP001595453">
    <property type="component" value="Unassembled WGS sequence"/>
</dbReference>
<dbReference type="InterPro" id="IPR050316">
    <property type="entry name" value="Tyrosinase/Hemocyanin"/>
</dbReference>
<proteinExistence type="predicted"/>
<feature type="domain" description="Tyrosinase copper-binding" evidence="3">
    <location>
        <begin position="86"/>
        <end position="103"/>
    </location>
</feature>
<dbReference type="SUPFAM" id="SSF48056">
    <property type="entry name" value="Di-copper centre-containing domain"/>
    <property type="match status" value="1"/>
</dbReference>
<dbReference type="PANTHER" id="PTHR11474">
    <property type="entry name" value="TYROSINASE FAMILY MEMBER"/>
    <property type="match status" value="1"/>
</dbReference>
<evidence type="ECO:0000259" key="4">
    <source>
        <dbReference type="PROSITE" id="PS00498"/>
    </source>
</evidence>
<sequence>MYFRKSVWANGGDFNDPILFWYAKGVAELMMRPLNDKTGWRYLAAIHGEDFSQGGTSYWQQYGYYEPGEPLPSKDEQAIFWNQCQHQSWFFLPWHRGYLISLEANVRQAIVKLGGPSDWALPYWDYSASDAQARDLPPAFKATTLPDGTPNPLFIKQRYGAQVSPPTLPLPADDVSLKKLNIISFVGASAGGNPGFGGPETAFNHGGGASGGVESLPHNIVHVDVGQSAPNGDPGLMADPDLAGLDPIFYLHHANIDRLWSYWLSLGDGRANPADQSWLQGPIGRPFMMPMPDGESWRYAPKDVLSTEQLGYSYDPLSNGDVVPASHSIQRVSNLGLASVAKAAAMPTATPAKHAELLGANDNVVSLNQKAHSVVKLDKRMMARSAKSFTANLLTASNRSEPDRYFLNLESIRAKREGITIDVHLKLDGQEVLLESLGLFGIKDASRRDRAHGGNGLTLVLDVTEELDKLHLNQGIDNLSEVEVVLTPRNGQNAELSVERISLYRQ</sequence>
<dbReference type="PROSITE" id="PS00498">
    <property type="entry name" value="TYROSINASE_2"/>
    <property type="match status" value="1"/>
</dbReference>
<comment type="caution">
    <text evidence="5">The sequence shown here is derived from an EMBL/GenBank/DDBJ whole genome shotgun (WGS) entry which is preliminary data.</text>
</comment>
<feature type="domain" description="Tyrosinase copper-binding" evidence="4">
    <location>
        <begin position="246"/>
        <end position="257"/>
    </location>
</feature>
<name>A0ABV7CF08_9GAMM</name>
<keyword evidence="2" id="KW-0186">Copper</keyword>
<dbReference type="InterPro" id="IPR008922">
    <property type="entry name" value="Di-copper_centre_dom_sf"/>
</dbReference>
<dbReference type="RefSeq" id="WP_377120159.1">
    <property type="nucleotide sequence ID" value="NZ_JBHRSD010000002.1"/>
</dbReference>
<evidence type="ECO:0000313" key="6">
    <source>
        <dbReference type="Proteomes" id="UP001595453"/>
    </source>
</evidence>
<protein>
    <submittedName>
        <fullName evidence="5">Tyrosinase family protein</fullName>
    </submittedName>
</protein>
<reference evidence="6" key="1">
    <citation type="journal article" date="2019" name="Int. J. Syst. Evol. Microbiol.">
        <title>The Global Catalogue of Microorganisms (GCM) 10K type strain sequencing project: providing services to taxonomists for standard genome sequencing and annotation.</title>
        <authorList>
            <consortium name="The Broad Institute Genomics Platform"/>
            <consortium name="The Broad Institute Genome Sequencing Center for Infectious Disease"/>
            <person name="Wu L."/>
            <person name="Ma J."/>
        </authorList>
    </citation>
    <scope>NUCLEOTIDE SEQUENCE [LARGE SCALE GENOMIC DNA]</scope>
    <source>
        <strain evidence="6">KCTC 42730</strain>
    </source>
</reference>
<organism evidence="5 6">
    <name type="scientific">Pseudoalteromonas fenneropenaei</name>
    <dbReference type="NCBI Taxonomy" id="1737459"/>
    <lineage>
        <taxon>Bacteria</taxon>
        <taxon>Pseudomonadati</taxon>
        <taxon>Pseudomonadota</taxon>
        <taxon>Gammaproteobacteria</taxon>
        <taxon>Alteromonadales</taxon>
        <taxon>Pseudoalteromonadaceae</taxon>
        <taxon>Pseudoalteromonas</taxon>
    </lineage>
</organism>
<dbReference type="Pfam" id="PF00264">
    <property type="entry name" value="Tyrosinase"/>
    <property type="match status" value="2"/>
</dbReference>
<evidence type="ECO:0000256" key="2">
    <source>
        <dbReference type="ARBA" id="ARBA00023008"/>
    </source>
</evidence>